<dbReference type="GO" id="GO:0046961">
    <property type="term" value="F:proton-transporting ATPase activity, rotational mechanism"/>
    <property type="evidence" value="ECO:0007669"/>
    <property type="project" value="TreeGrafter"/>
</dbReference>
<dbReference type="GO" id="GO:0045259">
    <property type="term" value="C:proton-transporting ATP synthase complex"/>
    <property type="evidence" value="ECO:0007669"/>
    <property type="project" value="UniProtKB-KW"/>
</dbReference>
<dbReference type="OrthoDB" id="5242917at2"/>
<dbReference type="Gene3D" id="1.20.5.620">
    <property type="entry name" value="F1F0 ATP synthase subunit B, membrane domain"/>
    <property type="match status" value="1"/>
</dbReference>
<comment type="function">
    <text evidence="14">Component of the F(0) channel, it forms part of the peripheral stalk, linking F(1) to F(0).</text>
</comment>
<keyword evidence="3 14" id="KW-0813">Transport</keyword>
<evidence type="ECO:0000256" key="4">
    <source>
        <dbReference type="ARBA" id="ARBA00022475"/>
    </source>
</evidence>
<dbReference type="PANTHER" id="PTHR33445">
    <property type="entry name" value="ATP SYNTHASE SUBUNIT B', CHLOROPLASTIC"/>
    <property type="match status" value="1"/>
</dbReference>
<sequence>MTNSLILAEDTLPLEKGNLPLLPLPYDLVWSIVCFVLILWLFWKFVLPKFQEVLSEREDRIEGGIQRAEAAQSEAKAALQKYNDQLAEARAEAARIRDEARADGQKIVADMKTEATEESNRIIAQGEKQLAAQRDAVVADLRKDMGQNSVDLAEKLLGSHLSDDAKRAETVDSFLSSLDDIPAGK</sequence>
<evidence type="ECO:0000256" key="3">
    <source>
        <dbReference type="ARBA" id="ARBA00022448"/>
    </source>
</evidence>
<dbReference type="InterPro" id="IPR002146">
    <property type="entry name" value="ATP_synth_b/b'su_bac/chlpt"/>
</dbReference>
<comment type="similarity">
    <text evidence="2 14 15">Belongs to the ATPase B chain family.</text>
</comment>
<evidence type="ECO:0000313" key="16">
    <source>
        <dbReference type="EMBL" id="PZR04485.1"/>
    </source>
</evidence>
<comment type="caution">
    <text evidence="16">The sequence shown here is derived from an EMBL/GenBank/DDBJ whole genome shotgun (WGS) entry which is preliminary data.</text>
</comment>
<evidence type="ECO:0000256" key="11">
    <source>
        <dbReference type="ARBA" id="ARBA00023310"/>
    </source>
</evidence>
<keyword evidence="4 14" id="KW-1003">Cell membrane</keyword>
<dbReference type="InterPro" id="IPR005864">
    <property type="entry name" value="ATP_synth_F0_bsu_bac"/>
</dbReference>
<dbReference type="GO" id="GO:0046933">
    <property type="term" value="F:proton-transporting ATP synthase activity, rotational mechanism"/>
    <property type="evidence" value="ECO:0007669"/>
    <property type="project" value="UniProtKB-UniRule"/>
</dbReference>
<evidence type="ECO:0000256" key="13">
    <source>
        <dbReference type="ARBA" id="ARBA00025830"/>
    </source>
</evidence>
<name>A0A133Z6U9_9CORY</name>
<proteinExistence type="inferred from homology"/>
<dbReference type="AlphaFoldDB" id="A0A133Z6U9"/>
<dbReference type="RefSeq" id="WP_046202528.1">
    <property type="nucleotide sequence ID" value="NZ_CAKZHK010000009.1"/>
</dbReference>
<protein>
    <recommendedName>
        <fullName evidence="14">ATP synthase subunit b</fullName>
    </recommendedName>
    <alternativeName>
        <fullName evidence="14">ATP synthase F(0) sector subunit b</fullName>
    </alternativeName>
    <alternativeName>
        <fullName evidence="14">ATPase subunit I</fullName>
    </alternativeName>
    <alternativeName>
        <fullName evidence="14">F-type ATPase subunit b</fullName>
        <shortName evidence="14">F-ATPase subunit b</shortName>
    </alternativeName>
</protein>
<dbReference type="InterPro" id="IPR050059">
    <property type="entry name" value="ATP_synthase_B_chain"/>
</dbReference>
<evidence type="ECO:0000256" key="2">
    <source>
        <dbReference type="ARBA" id="ARBA00005513"/>
    </source>
</evidence>
<dbReference type="PANTHER" id="PTHR33445:SF1">
    <property type="entry name" value="ATP SYNTHASE SUBUNIT B"/>
    <property type="match status" value="1"/>
</dbReference>
<keyword evidence="6 14" id="KW-0812">Transmembrane</keyword>
<dbReference type="GO" id="GO:0005886">
    <property type="term" value="C:plasma membrane"/>
    <property type="evidence" value="ECO:0007669"/>
    <property type="project" value="UniProtKB-SubCell"/>
</dbReference>
<gene>
    <name evidence="14" type="primary">atpF</name>
    <name evidence="16" type="ORF">DI525_06920</name>
</gene>
<evidence type="ECO:0000256" key="6">
    <source>
        <dbReference type="ARBA" id="ARBA00022692"/>
    </source>
</evidence>
<dbReference type="CDD" id="cd06503">
    <property type="entry name" value="ATP-synt_Fo_b"/>
    <property type="match status" value="1"/>
</dbReference>
<feature type="transmembrane region" description="Helical" evidence="14">
    <location>
        <begin position="28"/>
        <end position="47"/>
    </location>
</feature>
<evidence type="ECO:0000256" key="5">
    <source>
        <dbReference type="ARBA" id="ARBA00022547"/>
    </source>
</evidence>
<keyword evidence="11 14" id="KW-0066">ATP synthesis</keyword>
<evidence type="ECO:0000256" key="1">
    <source>
        <dbReference type="ARBA" id="ARBA00004162"/>
    </source>
</evidence>
<evidence type="ECO:0000256" key="9">
    <source>
        <dbReference type="ARBA" id="ARBA00023065"/>
    </source>
</evidence>
<dbReference type="NCBIfam" id="TIGR01144">
    <property type="entry name" value="ATP_synt_b"/>
    <property type="match status" value="1"/>
</dbReference>
<evidence type="ECO:0000256" key="8">
    <source>
        <dbReference type="ARBA" id="ARBA00022989"/>
    </source>
</evidence>
<keyword evidence="7 14" id="KW-0375">Hydrogen ion transport</keyword>
<organism evidence="16 17">
    <name type="scientific">Corynebacterium kroppenstedtii</name>
    <dbReference type="NCBI Taxonomy" id="161879"/>
    <lineage>
        <taxon>Bacteria</taxon>
        <taxon>Bacillati</taxon>
        <taxon>Actinomycetota</taxon>
        <taxon>Actinomycetes</taxon>
        <taxon>Mycobacteriales</taxon>
        <taxon>Corynebacteriaceae</taxon>
        <taxon>Corynebacterium</taxon>
    </lineage>
</organism>
<dbReference type="InterPro" id="IPR028987">
    <property type="entry name" value="ATP_synth_B-like_membr_sf"/>
</dbReference>
<accession>A0A133Z6U9</accession>
<evidence type="ECO:0000256" key="15">
    <source>
        <dbReference type="RuleBase" id="RU003848"/>
    </source>
</evidence>
<evidence type="ECO:0000256" key="12">
    <source>
        <dbReference type="ARBA" id="ARBA00025198"/>
    </source>
</evidence>
<keyword evidence="9 14" id="KW-0406">Ion transport</keyword>
<comment type="subunit">
    <text evidence="13 14">F-type ATPases have 2 components, F(1) - the catalytic core - and F(0) - the membrane proton channel. F(1) has five subunits: alpha(3), beta(3), gamma(1), delta(1), epsilon(1). F(0) has three main subunits: a(1), b(2) and c(10-14). The alpha and beta chains form an alternating ring which encloses part of the gamma chain. F(1) is attached to F(0) by a central stalk formed by the gamma and epsilon chains, while a peripheral stalk is formed by the delta and b chains.</text>
</comment>
<reference evidence="16 17" key="1">
    <citation type="submission" date="2017-08" db="EMBL/GenBank/DDBJ databases">
        <title>Infants hospitalized years apart are colonized by the same room-sourced microbial strains.</title>
        <authorList>
            <person name="Brooks B."/>
            <person name="Olm M.R."/>
            <person name="Firek B.A."/>
            <person name="Baker R."/>
            <person name="Thomas B.C."/>
            <person name="Morowitz M.J."/>
            <person name="Banfield J.F."/>
        </authorList>
    </citation>
    <scope>NUCLEOTIDE SEQUENCE [LARGE SCALE GENOMIC DNA]</scope>
    <source>
        <strain evidence="16">S2_003_000_R1_3</strain>
    </source>
</reference>
<keyword evidence="8 14" id="KW-1133">Transmembrane helix</keyword>
<dbReference type="SUPFAM" id="SSF81573">
    <property type="entry name" value="F1F0 ATP synthase subunit B, membrane domain"/>
    <property type="match status" value="1"/>
</dbReference>
<dbReference type="Proteomes" id="UP000249432">
    <property type="component" value="Unassembled WGS sequence"/>
</dbReference>
<dbReference type="Pfam" id="PF00430">
    <property type="entry name" value="ATP-synt_B"/>
    <property type="match status" value="1"/>
</dbReference>
<keyword evidence="5 14" id="KW-0138">CF(0)</keyword>
<dbReference type="EMBL" id="QFRA01000016">
    <property type="protein sequence ID" value="PZR04485.1"/>
    <property type="molecule type" value="Genomic_DNA"/>
</dbReference>
<keyword evidence="10 14" id="KW-0472">Membrane</keyword>
<dbReference type="NCBIfam" id="NF004412">
    <property type="entry name" value="PRK05759.1-3"/>
    <property type="match status" value="1"/>
</dbReference>
<evidence type="ECO:0000256" key="10">
    <source>
        <dbReference type="ARBA" id="ARBA00023136"/>
    </source>
</evidence>
<evidence type="ECO:0000313" key="17">
    <source>
        <dbReference type="Proteomes" id="UP000249432"/>
    </source>
</evidence>
<evidence type="ECO:0000256" key="14">
    <source>
        <dbReference type="HAMAP-Rule" id="MF_01398"/>
    </source>
</evidence>
<dbReference type="GeneID" id="92726162"/>
<comment type="subcellular location">
    <subcellularLocation>
        <location evidence="1 14">Cell membrane</location>
        <topology evidence="1 14">Single-pass membrane protein</topology>
    </subcellularLocation>
</comment>
<dbReference type="HAMAP" id="MF_01398">
    <property type="entry name" value="ATP_synth_b_bprime"/>
    <property type="match status" value="1"/>
</dbReference>
<comment type="function">
    <text evidence="12 14">F(1)F(0) ATP synthase produces ATP from ADP in the presence of a proton or sodium gradient. F-type ATPases consist of two structural domains, F(1) containing the extramembraneous catalytic core and F(0) containing the membrane proton channel, linked together by a central stalk and a peripheral stalk. During catalysis, ATP synthesis in the catalytic domain of F(1) is coupled via a rotary mechanism of the central stalk subunits to proton translocation.</text>
</comment>
<evidence type="ECO:0000256" key="7">
    <source>
        <dbReference type="ARBA" id="ARBA00022781"/>
    </source>
</evidence>